<dbReference type="EMBL" id="SDMP01000006">
    <property type="protein sequence ID" value="RYR55611.1"/>
    <property type="molecule type" value="Genomic_DNA"/>
</dbReference>
<name>A0A445CXL0_ARAHY</name>
<sequence length="107" mass="12114">MVPIRRDPCQCIRRAVASGDAHVSHAVRRVHHHTSGRRIPVGVASGRTLRQWLPDRLPHIHRGWQASLAVVPLVSWCVTSREPNTKVRTVCRQVRQSYSHQMVTVCG</sequence>
<dbReference type="Proteomes" id="UP000289738">
    <property type="component" value="Chromosome A06"/>
</dbReference>
<dbReference type="AlphaFoldDB" id="A0A445CXL0"/>
<organism evidence="1 2">
    <name type="scientific">Arachis hypogaea</name>
    <name type="common">Peanut</name>
    <dbReference type="NCBI Taxonomy" id="3818"/>
    <lineage>
        <taxon>Eukaryota</taxon>
        <taxon>Viridiplantae</taxon>
        <taxon>Streptophyta</taxon>
        <taxon>Embryophyta</taxon>
        <taxon>Tracheophyta</taxon>
        <taxon>Spermatophyta</taxon>
        <taxon>Magnoliopsida</taxon>
        <taxon>eudicotyledons</taxon>
        <taxon>Gunneridae</taxon>
        <taxon>Pentapetalae</taxon>
        <taxon>rosids</taxon>
        <taxon>fabids</taxon>
        <taxon>Fabales</taxon>
        <taxon>Fabaceae</taxon>
        <taxon>Papilionoideae</taxon>
        <taxon>50 kb inversion clade</taxon>
        <taxon>dalbergioids sensu lato</taxon>
        <taxon>Dalbergieae</taxon>
        <taxon>Pterocarpus clade</taxon>
        <taxon>Arachis</taxon>
    </lineage>
</organism>
<comment type="caution">
    <text evidence="1">The sequence shown here is derived from an EMBL/GenBank/DDBJ whole genome shotgun (WGS) entry which is preliminary data.</text>
</comment>
<protein>
    <submittedName>
        <fullName evidence="1">Uncharacterized protein</fullName>
    </submittedName>
</protein>
<evidence type="ECO:0000313" key="2">
    <source>
        <dbReference type="Proteomes" id="UP000289738"/>
    </source>
</evidence>
<proteinExistence type="predicted"/>
<evidence type="ECO:0000313" key="1">
    <source>
        <dbReference type="EMBL" id="RYR55611.1"/>
    </source>
</evidence>
<keyword evidence="2" id="KW-1185">Reference proteome</keyword>
<gene>
    <name evidence="1" type="ORF">Ahy_A06g030793</name>
</gene>
<reference evidence="1 2" key="1">
    <citation type="submission" date="2019-01" db="EMBL/GenBank/DDBJ databases">
        <title>Sequencing of cultivated peanut Arachis hypogaea provides insights into genome evolution and oil improvement.</title>
        <authorList>
            <person name="Chen X."/>
        </authorList>
    </citation>
    <scope>NUCLEOTIDE SEQUENCE [LARGE SCALE GENOMIC DNA]</scope>
    <source>
        <strain evidence="2">cv. Fuhuasheng</strain>
        <tissue evidence="1">Leaves</tissue>
    </source>
</reference>
<accession>A0A445CXL0</accession>